<keyword evidence="3 6" id="KW-0808">Transferase</keyword>
<comment type="catalytic activity">
    <reaction evidence="5 6">
        <text>alpha-maltose 1-phosphate + [(1-&gt;4)-alpha-D-glucosyl](n) = [(1-&gt;4)-alpha-D-glucosyl](n+2) + phosphate</text>
        <dbReference type="Rhea" id="RHEA:42692"/>
        <dbReference type="Rhea" id="RHEA-COMP:9584"/>
        <dbReference type="Rhea" id="RHEA-COMP:10183"/>
        <dbReference type="ChEBI" id="CHEBI:15444"/>
        <dbReference type="ChEBI" id="CHEBI:43474"/>
        <dbReference type="ChEBI" id="CHEBI:63576"/>
        <dbReference type="EC" id="2.4.99.16"/>
    </reaction>
</comment>
<feature type="active site" description="Nucleophile" evidence="6">
    <location>
        <position position="385"/>
    </location>
</feature>
<dbReference type="InterPro" id="IPR013783">
    <property type="entry name" value="Ig-like_fold"/>
</dbReference>
<comment type="similarity">
    <text evidence="6">Belongs to the glycosyl hydrolase 13 family. GlgE subfamily.</text>
</comment>
<dbReference type="Pfam" id="PF00128">
    <property type="entry name" value="Alpha-amylase"/>
    <property type="match status" value="1"/>
</dbReference>
<evidence type="ECO:0000256" key="2">
    <source>
        <dbReference type="ARBA" id="ARBA00022676"/>
    </source>
</evidence>
<name>A0ABV9S6X4_9PSEU</name>
<comment type="caution">
    <text evidence="8">The sequence shown here is derived from an EMBL/GenBank/DDBJ whole genome shotgun (WGS) entry which is preliminary data.</text>
</comment>
<evidence type="ECO:0000256" key="5">
    <source>
        <dbReference type="ARBA" id="ARBA00048735"/>
    </source>
</evidence>
<feature type="binding site" evidence="6">
    <location>
        <position position="315"/>
    </location>
    <ligand>
        <name>alpha-maltose 1-phosphate</name>
        <dbReference type="ChEBI" id="CHEBI:63576"/>
    </ligand>
</feature>
<reference evidence="9" key="1">
    <citation type="journal article" date="2019" name="Int. J. Syst. Evol. Microbiol.">
        <title>The Global Catalogue of Microorganisms (GCM) 10K type strain sequencing project: providing services to taxonomists for standard genome sequencing and annotation.</title>
        <authorList>
            <consortium name="The Broad Institute Genomics Platform"/>
            <consortium name="The Broad Institute Genome Sequencing Center for Infectious Disease"/>
            <person name="Wu L."/>
            <person name="Ma J."/>
        </authorList>
    </citation>
    <scope>NUCLEOTIDE SEQUENCE [LARGE SCALE GENOMIC DNA]</scope>
    <source>
        <strain evidence="9">ZS-22-S1</strain>
    </source>
</reference>
<dbReference type="Gene3D" id="2.60.40.10">
    <property type="entry name" value="Immunoglobulins"/>
    <property type="match status" value="1"/>
</dbReference>
<feature type="active site" description="Proton donor" evidence="6">
    <location>
        <position position="414"/>
    </location>
</feature>
<comment type="subunit">
    <text evidence="1 6">Homodimer.</text>
</comment>
<evidence type="ECO:0000259" key="7">
    <source>
        <dbReference type="SMART" id="SM00642"/>
    </source>
</evidence>
<dbReference type="InterPro" id="IPR026585">
    <property type="entry name" value="GlgE"/>
</dbReference>
<evidence type="ECO:0000256" key="1">
    <source>
        <dbReference type="ARBA" id="ARBA00011738"/>
    </source>
</evidence>
<gene>
    <name evidence="6" type="primary">glgE</name>
    <name evidence="8" type="ORF">ACFPCV_24270</name>
</gene>
<feature type="site" description="Transition state stabilizer" evidence="6">
    <location>
        <position position="470"/>
    </location>
</feature>
<comment type="function">
    <text evidence="6">Maltosyltransferase that uses maltose 1-phosphate (M1P) as the sugar donor to elongate linear or branched alpha-(1-&gt;4)-glucans. Is involved in a branched alpha-glucan biosynthetic pathway from trehalose, together with TreS, Mak and GlgB.</text>
</comment>
<protein>
    <recommendedName>
        <fullName evidence="6">Alpha-1,4-glucan:maltose-1-phosphate maltosyltransferase</fullName>
        <shortName evidence="6">GMPMT</shortName>
        <ecNumber evidence="6">2.4.99.16</ecNumber>
    </recommendedName>
    <alternativeName>
        <fullName evidence="6">(1-&gt;4)-alpha-D-glucan:maltose-1-phosphate alpha-D-maltosyltransferase</fullName>
    </alternativeName>
</protein>
<dbReference type="InterPro" id="IPR013780">
    <property type="entry name" value="Glyco_hydro_b"/>
</dbReference>
<dbReference type="InterPro" id="IPR049171">
    <property type="entry name" value="GLGE_C"/>
</dbReference>
<feature type="binding site" evidence="6">
    <location>
        <position position="350"/>
    </location>
    <ligand>
        <name>alpha-maltose 1-phosphate</name>
        <dbReference type="ChEBI" id="CHEBI:63576"/>
    </ligand>
</feature>
<feature type="binding site" evidence="6">
    <location>
        <begin position="524"/>
        <end position="525"/>
    </location>
    <ligand>
        <name>alpha-maltose 1-phosphate</name>
        <dbReference type="ChEBI" id="CHEBI:63576"/>
    </ligand>
</feature>
<dbReference type="Gene3D" id="3.20.20.80">
    <property type="entry name" value="Glycosidases"/>
    <property type="match status" value="1"/>
</dbReference>
<dbReference type="Pfam" id="PF11896">
    <property type="entry name" value="GlgE_dom_N_S"/>
    <property type="match status" value="1"/>
</dbReference>
<dbReference type="RefSeq" id="WP_378058593.1">
    <property type="nucleotide sequence ID" value="NZ_JBHSIS010000010.1"/>
</dbReference>
<dbReference type="PANTHER" id="PTHR47786:SF2">
    <property type="entry name" value="GLYCOSYL HYDROLASE FAMILY 13 CATALYTIC DOMAIN-CONTAINING PROTEIN"/>
    <property type="match status" value="1"/>
</dbReference>
<dbReference type="InterPro" id="IPR017853">
    <property type="entry name" value="GH"/>
</dbReference>
<evidence type="ECO:0000313" key="9">
    <source>
        <dbReference type="Proteomes" id="UP001595859"/>
    </source>
</evidence>
<sequence length="655" mass="73964">MSGRLGIDDVSPVISCGRYPSKAVVGEHIPVHATVWREGHDAVGATVVWRGPHDKGERLTRMAVDDPNDDTWIAHIRPDATGMWTYRVDAWSDPWATWRHAVEVKVGAAQTAEELANDLAAGALLLDRAARRFPHNGERAMLVSAATALRDTNRPLPGRIAEALDEPIQRYMHEHPLRDLVTRGRKYQMWVDRPKALYGSWYELFPRSTGGLDESGKPVHGTFDTAIKQLDRVARMGFDVVYLPPIHPIGAVNRKGPNNSVVSVPEDVGSTWAIGSAAGGHDAIHPELGTFEDFDRFVARCHELGMEVALDLALQCAPDHPWVTSHPEWFTTRPDGSIAYAENPPKKYQDIYPLNFDNDPEGIYAEVLRVVMHWVNHGVRIFRVDNPHTKPPNFWHWLIHQVKSLEPDVLFLSEAFTRRARLYGLARLGFTQSYTYFTWRTHQSELVEFGQEIASRADEARPNLFVNTPDILHASLQYGGPAMFAIRAVLAATFSPSWGVYSGYELFEHEAVREGSEEYLNSEKYELRPRDFEQALAEGRSLEPWLTRLNAIRAAHPALQQLRTLHFHHTQNDALLAYSKRDPETGDTVIVVVNLDPEHVQEGMVYLDLPAIGRDWTDTLVVHDEVTGSSYEWHQANYVRLDPVHAVSHILSVTY</sequence>
<keyword evidence="9" id="KW-1185">Reference proteome</keyword>
<dbReference type="Pfam" id="PF21702">
    <property type="entry name" value="GLGE_C"/>
    <property type="match status" value="1"/>
</dbReference>
<evidence type="ECO:0000256" key="6">
    <source>
        <dbReference type="HAMAP-Rule" id="MF_02124"/>
    </source>
</evidence>
<dbReference type="Gene3D" id="1.20.58.80">
    <property type="entry name" value="Phosphotransferase system, lactose/cellobiose-type IIA subunit"/>
    <property type="match status" value="1"/>
</dbReference>
<evidence type="ECO:0000313" key="8">
    <source>
        <dbReference type="EMBL" id="MFC4856633.1"/>
    </source>
</evidence>
<keyword evidence="2 6" id="KW-0328">Glycosyltransferase</keyword>
<feature type="binding site" evidence="6">
    <location>
        <position position="386"/>
    </location>
    <ligand>
        <name>alpha-maltose 1-phosphate</name>
        <dbReference type="ChEBI" id="CHEBI:63576"/>
    </ligand>
</feature>
<evidence type="ECO:0000256" key="4">
    <source>
        <dbReference type="ARBA" id="ARBA00023277"/>
    </source>
</evidence>
<dbReference type="EMBL" id="JBHSIS010000010">
    <property type="protein sequence ID" value="MFC4856633.1"/>
    <property type="molecule type" value="Genomic_DNA"/>
</dbReference>
<accession>A0ABV9S6X4</accession>
<dbReference type="PANTHER" id="PTHR47786">
    <property type="entry name" value="ALPHA-1,4-GLUCAN:MALTOSE-1-PHOSPHATE MALTOSYLTRANSFERASE"/>
    <property type="match status" value="1"/>
</dbReference>
<dbReference type="Proteomes" id="UP001595859">
    <property type="component" value="Unassembled WGS sequence"/>
</dbReference>
<organism evidence="8 9">
    <name type="scientific">Actinophytocola glycyrrhizae</name>
    <dbReference type="NCBI Taxonomy" id="2044873"/>
    <lineage>
        <taxon>Bacteria</taxon>
        <taxon>Bacillati</taxon>
        <taxon>Actinomycetota</taxon>
        <taxon>Actinomycetes</taxon>
        <taxon>Pseudonocardiales</taxon>
        <taxon>Pseudonocardiaceae</taxon>
    </lineage>
</organism>
<keyword evidence="4 6" id="KW-0119">Carbohydrate metabolism</keyword>
<dbReference type="Gene3D" id="2.60.40.1180">
    <property type="entry name" value="Golgi alpha-mannosidase II"/>
    <property type="match status" value="1"/>
</dbReference>
<dbReference type="SMART" id="SM00642">
    <property type="entry name" value="Aamy"/>
    <property type="match status" value="1"/>
</dbReference>
<dbReference type="EC" id="2.4.99.16" evidence="6"/>
<evidence type="ECO:0000256" key="3">
    <source>
        <dbReference type="ARBA" id="ARBA00022679"/>
    </source>
</evidence>
<dbReference type="InterPro" id="IPR021828">
    <property type="entry name" value="GlgE_dom_N/S"/>
</dbReference>
<feature type="binding site" evidence="6">
    <location>
        <position position="255"/>
    </location>
    <ligand>
        <name>alpha-maltose 1-phosphate</name>
        <dbReference type="ChEBI" id="CHEBI:63576"/>
    </ligand>
</feature>
<dbReference type="CDD" id="cd11344">
    <property type="entry name" value="AmyAc_GlgE_like"/>
    <property type="match status" value="1"/>
</dbReference>
<proteinExistence type="inferred from homology"/>
<dbReference type="SUPFAM" id="SSF51445">
    <property type="entry name" value="(Trans)glycosidases"/>
    <property type="match status" value="1"/>
</dbReference>
<dbReference type="GO" id="GO:0016757">
    <property type="term" value="F:glycosyltransferase activity"/>
    <property type="evidence" value="ECO:0007669"/>
    <property type="project" value="UniProtKB-KW"/>
</dbReference>
<dbReference type="HAMAP" id="MF_02124">
    <property type="entry name" value="GlgE"/>
    <property type="match status" value="1"/>
</dbReference>
<dbReference type="InterPro" id="IPR006047">
    <property type="entry name" value="GH13_cat_dom"/>
</dbReference>
<feature type="domain" description="Glycosyl hydrolase family 13 catalytic" evidence="7">
    <location>
        <begin position="199"/>
        <end position="540"/>
    </location>
</feature>